<dbReference type="SUPFAM" id="SSF54928">
    <property type="entry name" value="RNA-binding domain, RBD"/>
    <property type="match status" value="1"/>
</dbReference>
<organism evidence="11 12">
    <name type="scientific">Brassica napus</name>
    <name type="common">Rape</name>
    <dbReference type="NCBI Taxonomy" id="3708"/>
    <lineage>
        <taxon>Eukaryota</taxon>
        <taxon>Viridiplantae</taxon>
        <taxon>Streptophyta</taxon>
        <taxon>Embryophyta</taxon>
        <taxon>Tracheophyta</taxon>
        <taxon>Spermatophyta</taxon>
        <taxon>Magnoliopsida</taxon>
        <taxon>eudicotyledons</taxon>
        <taxon>Gunneridae</taxon>
        <taxon>Pentapetalae</taxon>
        <taxon>rosids</taxon>
        <taxon>malvids</taxon>
        <taxon>Brassicales</taxon>
        <taxon>Brassicaceae</taxon>
        <taxon>Brassiceae</taxon>
        <taxon>Brassica</taxon>
    </lineage>
</organism>
<accession>A0ABQ8DHB6</accession>
<keyword evidence="1 7" id="KW-0479">Metal-binding</keyword>
<evidence type="ECO:0000256" key="1">
    <source>
        <dbReference type="ARBA" id="ARBA00022723"/>
    </source>
</evidence>
<dbReference type="CDD" id="cd12458">
    <property type="entry name" value="RRM_AtC3H46_like"/>
    <property type="match status" value="1"/>
</dbReference>
<proteinExistence type="predicted"/>
<dbReference type="InterPro" id="IPR000504">
    <property type="entry name" value="RRM_dom"/>
</dbReference>
<comment type="caution">
    <text evidence="11">The sequence shown here is derived from an EMBL/GenBank/DDBJ whole genome shotgun (WGS) entry which is preliminary data.</text>
</comment>
<dbReference type="SMART" id="SM00360">
    <property type="entry name" value="RRM"/>
    <property type="match status" value="1"/>
</dbReference>
<keyword evidence="5" id="KW-0238">DNA-binding</keyword>
<dbReference type="InterPro" id="IPR036855">
    <property type="entry name" value="Znf_CCCH_sf"/>
</dbReference>
<dbReference type="PANTHER" id="PTHR24009:SF36">
    <property type="entry name" value="C3H1-TYPE DOMAIN-CONTAINING PROTEIN"/>
    <property type="match status" value="1"/>
</dbReference>
<dbReference type="PROSITE" id="PS50103">
    <property type="entry name" value="ZF_C3H1"/>
    <property type="match status" value="1"/>
</dbReference>
<sequence>QQTLSLQKYHSSFFFFSLLLFKREIKKAMDGYEATRIVLSRIQALDPENASKIMGLLLLQDHGEKEMIRLAFGPETLVHSVIAKAKKELGLMSCSRPSWSQEELISPRNNNNNNNRGSSLNPASLPFYANGARSSKNLTNEFEFMDDVNPRSDFLGSVHARSGSCVLDGLGYGDSDLGFGGVPCSYYARGFCKNGSSCRFVHSEGGAELVGSPSRIELLRSNSVPPRLAHHFMTRSFSPKGVNLQSSDAQRAAAAALMMGDDFQKLGRWRPERIDLSAMACPASRQIYLTFPADSRFREEDVSNYFSTFGPVQDVRIPYQQKRMFGFVTFVYPETVKSILAKGNPHFVCDSRVLVKPYKEKGKVPDKYRTNQPTELELSPTGLASSPRDAIGKQIKHLSSVFWSLVGEPFACGAGGRGSYNNAQDVLWESKFEEEILELQSRRLMNMQLHDVKKHFQLNSPTHIHSPNPFTQALVSPRPLPVKAGREMGKGSSKEGSDDDTMNLPERLEDSLPDSPFASSTHHLVMFGESTDNNGSDLWSPSSDNDDNSTPSTLSDSNSFNCQMPRLLPIGMLPGRGGPACRVGI</sequence>
<gene>
    <name evidence="11" type="ORF">HID58_014497</name>
</gene>
<evidence type="ECO:0000313" key="11">
    <source>
        <dbReference type="EMBL" id="KAH0928770.1"/>
    </source>
</evidence>
<evidence type="ECO:0000313" key="12">
    <source>
        <dbReference type="Proteomes" id="UP000824890"/>
    </source>
</evidence>
<evidence type="ECO:0000259" key="10">
    <source>
        <dbReference type="PROSITE" id="PS50103"/>
    </source>
</evidence>
<dbReference type="Gene3D" id="1.20.120.1350">
    <property type="entry name" value="Pneumovirus matrix protein 2 (M2), zinc-binding domain"/>
    <property type="match status" value="1"/>
</dbReference>
<dbReference type="EMBL" id="JAGKQM010000004">
    <property type="protein sequence ID" value="KAH0928770.1"/>
    <property type="molecule type" value="Genomic_DNA"/>
</dbReference>
<feature type="compositionally biased region" description="Low complexity" evidence="8">
    <location>
        <begin position="536"/>
        <end position="559"/>
    </location>
</feature>
<feature type="domain" description="RRM" evidence="9">
    <location>
        <begin position="285"/>
        <end position="361"/>
    </location>
</feature>
<dbReference type="InterPro" id="IPR056276">
    <property type="entry name" value="AtC3H46-like_PABC-like"/>
</dbReference>
<dbReference type="SUPFAM" id="SSF90229">
    <property type="entry name" value="CCCH zinc finger"/>
    <property type="match status" value="1"/>
</dbReference>
<evidence type="ECO:0000259" key="9">
    <source>
        <dbReference type="PROSITE" id="PS50102"/>
    </source>
</evidence>
<dbReference type="PANTHER" id="PTHR24009">
    <property type="entry name" value="RNA-BINDING (RRM/RBD/RNP MOTIFS)"/>
    <property type="match status" value="1"/>
</dbReference>
<dbReference type="Pfam" id="PF00076">
    <property type="entry name" value="RRM_1"/>
    <property type="match status" value="1"/>
</dbReference>
<dbReference type="Pfam" id="PF23182">
    <property type="entry name" value="PABC_AtC3H46"/>
    <property type="match status" value="1"/>
</dbReference>
<dbReference type="InterPro" id="IPR012677">
    <property type="entry name" value="Nucleotide-bd_a/b_plait_sf"/>
</dbReference>
<dbReference type="Pfam" id="PF00642">
    <property type="entry name" value="zf-CCCH"/>
    <property type="match status" value="1"/>
</dbReference>
<evidence type="ECO:0000256" key="2">
    <source>
        <dbReference type="ARBA" id="ARBA00022771"/>
    </source>
</evidence>
<feature type="zinc finger region" description="C3H1-type" evidence="7">
    <location>
        <begin position="178"/>
        <end position="205"/>
    </location>
</feature>
<feature type="region of interest" description="Disordered" evidence="8">
    <location>
        <begin position="481"/>
        <end position="560"/>
    </location>
</feature>
<evidence type="ECO:0000256" key="3">
    <source>
        <dbReference type="ARBA" id="ARBA00022833"/>
    </source>
</evidence>
<dbReference type="Proteomes" id="UP000824890">
    <property type="component" value="Unassembled WGS sequence"/>
</dbReference>
<name>A0ABQ8DHB6_BRANA</name>
<keyword evidence="12" id="KW-1185">Reference proteome</keyword>
<dbReference type="InterPro" id="IPR000571">
    <property type="entry name" value="Znf_CCCH"/>
</dbReference>
<keyword evidence="2 7" id="KW-0863">Zinc-finger</keyword>
<dbReference type="SMART" id="SM00356">
    <property type="entry name" value="ZnF_C3H1"/>
    <property type="match status" value="1"/>
</dbReference>
<evidence type="ECO:0000256" key="6">
    <source>
        <dbReference type="PROSITE-ProRule" id="PRU00176"/>
    </source>
</evidence>
<protein>
    <recommendedName>
        <fullName evidence="13">Zinc finger CCCH domain-containing protein 46</fullName>
    </recommendedName>
</protein>
<evidence type="ECO:0000256" key="7">
    <source>
        <dbReference type="PROSITE-ProRule" id="PRU00723"/>
    </source>
</evidence>
<reference evidence="11 12" key="1">
    <citation type="submission" date="2021-05" db="EMBL/GenBank/DDBJ databases">
        <title>Genome Assembly of Synthetic Allotetraploid Brassica napus Reveals Homoeologous Exchanges between Subgenomes.</title>
        <authorList>
            <person name="Davis J.T."/>
        </authorList>
    </citation>
    <scope>NUCLEOTIDE SEQUENCE [LARGE SCALE GENOMIC DNA]</scope>
    <source>
        <strain evidence="12">cv. Da-Ae</strain>
        <tissue evidence="11">Seedling</tissue>
    </source>
</reference>
<keyword evidence="3 7" id="KW-0862">Zinc</keyword>
<dbReference type="InterPro" id="IPR035979">
    <property type="entry name" value="RBD_domain_sf"/>
</dbReference>
<evidence type="ECO:0000256" key="4">
    <source>
        <dbReference type="ARBA" id="ARBA00022884"/>
    </source>
</evidence>
<dbReference type="PROSITE" id="PS50102">
    <property type="entry name" value="RRM"/>
    <property type="match status" value="1"/>
</dbReference>
<evidence type="ECO:0000256" key="8">
    <source>
        <dbReference type="SAM" id="MobiDB-lite"/>
    </source>
</evidence>
<keyword evidence="4 6" id="KW-0694">RNA-binding</keyword>
<dbReference type="Gene3D" id="3.30.70.330">
    <property type="match status" value="1"/>
</dbReference>
<feature type="region of interest" description="Disordered" evidence="8">
    <location>
        <begin position="102"/>
        <end position="122"/>
    </location>
</feature>
<evidence type="ECO:0008006" key="13">
    <source>
        <dbReference type="Google" id="ProtNLM"/>
    </source>
</evidence>
<dbReference type="InterPro" id="IPR034365">
    <property type="entry name" value="AtC3H46-like_RRM"/>
</dbReference>
<feature type="domain" description="C3H1-type" evidence="10">
    <location>
        <begin position="178"/>
        <end position="205"/>
    </location>
</feature>
<feature type="non-terminal residue" evidence="11">
    <location>
        <position position="1"/>
    </location>
</feature>
<evidence type="ECO:0000256" key="5">
    <source>
        <dbReference type="ARBA" id="ARBA00023125"/>
    </source>
</evidence>
<feature type="compositionally biased region" description="Basic and acidic residues" evidence="8">
    <location>
        <begin position="484"/>
        <end position="496"/>
    </location>
</feature>